<keyword evidence="4" id="KW-1185">Reference proteome</keyword>
<feature type="domain" description="UDP-N-acetylglucosamine 2-epimerase" evidence="2">
    <location>
        <begin position="52"/>
        <end position="375"/>
    </location>
</feature>
<dbReference type="PANTHER" id="PTHR43174:SF1">
    <property type="entry name" value="UDP-N-ACETYLGLUCOSAMINE 2-EPIMERASE"/>
    <property type="match status" value="1"/>
</dbReference>
<sequence length="380" mass="42661">MYLLGRLILRAIKIHKKLQNVNDVKVITIIGARPQFIKASVVSRVFKQCCESVEEILVHTGQHYDENMSKVFFDELGISKPDYNLGIGGGTHGQNTGRMIEEIEGLLLLEKPDWVLVYGDTDSTLAGALAAVKLHIPVVHIEAGLRSFNRRMPEEVNRVLTDHIATLLFAPTELALKNLLKEGIERSKIHLVGDVMYDAALYFYKKAEQKSKILETLKLSSKEYVLATVHRQENTDDKHRLSSIINGLSQSSVPVILPLHPRTKKQLNLFGINIGTPIKVVEPVGYLDMIMLEKNARAIATDSGGVQKEAYFYQVPCVTLREETEWVELVEQGVNLLVGYDENAIAKSITASFSHRWMEGMYGDGEAAYKIVNEIQYTQL</sequence>
<name>A0AB33YYL4_9GAMM</name>
<accession>A0AB33YYL4</accession>
<protein>
    <submittedName>
        <fullName evidence="3">UDP-N-acetylglucosamine 2-epimerase</fullName>
    </submittedName>
</protein>
<evidence type="ECO:0000256" key="1">
    <source>
        <dbReference type="RuleBase" id="RU003513"/>
    </source>
</evidence>
<dbReference type="GO" id="GO:0016853">
    <property type="term" value="F:isomerase activity"/>
    <property type="evidence" value="ECO:0007669"/>
    <property type="project" value="UniProtKB-KW"/>
</dbReference>
<comment type="similarity">
    <text evidence="1">Belongs to the UDP-N-acetylglucosamine 2-epimerase family.</text>
</comment>
<proteinExistence type="inferred from homology"/>
<organism evidence="3 4">
    <name type="scientific">Cycloclasticus pugetii</name>
    <dbReference type="NCBI Taxonomy" id="34068"/>
    <lineage>
        <taxon>Bacteria</taxon>
        <taxon>Pseudomonadati</taxon>
        <taxon>Pseudomonadota</taxon>
        <taxon>Gammaproteobacteria</taxon>
        <taxon>Thiotrichales</taxon>
        <taxon>Piscirickettsiaceae</taxon>
        <taxon>Cycloclasticus</taxon>
    </lineage>
</organism>
<dbReference type="Pfam" id="PF02350">
    <property type="entry name" value="Epimerase_2"/>
    <property type="match status" value="1"/>
</dbReference>
<evidence type="ECO:0000313" key="3">
    <source>
        <dbReference type="EMBL" id="EPD12212.1"/>
    </source>
</evidence>
<evidence type="ECO:0000313" key="4">
    <source>
        <dbReference type="Proteomes" id="UP000015462"/>
    </source>
</evidence>
<reference evidence="3 4" key="1">
    <citation type="journal article" date="2013" name="Genome Announc.">
        <title>Genome Sequence of the Pyrene- and Fluoranthene-Degrading Bacterium Cycloclasticus sp. Strain PY97M.</title>
        <authorList>
            <person name="Cui Z."/>
            <person name="Xu G."/>
            <person name="Li Q."/>
            <person name="Gao W."/>
            <person name="Zheng L."/>
        </authorList>
    </citation>
    <scope>NUCLEOTIDE SEQUENCE [LARGE SCALE GENOMIC DNA]</scope>
    <source>
        <strain evidence="3 4">PY97M</strain>
    </source>
</reference>
<gene>
    <name evidence="3" type="ORF">L196_10419</name>
</gene>
<dbReference type="Proteomes" id="UP000015462">
    <property type="component" value="Unassembled WGS sequence"/>
</dbReference>
<dbReference type="SUPFAM" id="SSF53756">
    <property type="entry name" value="UDP-Glycosyltransferase/glycogen phosphorylase"/>
    <property type="match status" value="1"/>
</dbReference>
<dbReference type="AlphaFoldDB" id="A0AB33YYL4"/>
<dbReference type="NCBIfam" id="TIGR00236">
    <property type="entry name" value="wecB"/>
    <property type="match status" value="1"/>
</dbReference>
<dbReference type="Gene3D" id="3.40.50.2000">
    <property type="entry name" value="Glycogen Phosphorylase B"/>
    <property type="match status" value="2"/>
</dbReference>
<dbReference type="CDD" id="cd03786">
    <property type="entry name" value="GTB_UDP-GlcNAc_2-Epimerase"/>
    <property type="match status" value="1"/>
</dbReference>
<keyword evidence="1" id="KW-0413">Isomerase</keyword>
<dbReference type="InterPro" id="IPR003331">
    <property type="entry name" value="UDP_GlcNAc_Epimerase_2_dom"/>
</dbReference>
<dbReference type="EMBL" id="ASHL01000012">
    <property type="protein sequence ID" value="EPD12212.1"/>
    <property type="molecule type" value="Genomic_DNA"/>
</dbReference>
<comment type="caution">
    <text evidence="3">The sequence shown here is derived from an EMBL/GenBank/DDBJ whole genome shotgun (WGS) entry which is preliminary data.</text>
</comment>
<evidence type="ECO:0000259" key="2">
    <source>
        <dbReference type="Pfam" id="PF02350"/>
    </source>
</evidence>
<dbReference type="PANTHER" id="PTHR43174">
    <property type="entry name" value="UDP-N-ACETYLGLUCOSAMINE 2-EPIMERASE"/>
    <property type="match status" value="1"/>
</dbReference>
<dbReference type="InterPro" id="IPR029767">
    <property type="entry name" value="WecB-like"/>
</dbReference>